<reference evidence="2" key="1">
    <citation type="submission" date="2019-08" db="EMBL/GenBank/DDBJ databases">
        <authorList>
            <person name="Kucharzyk K."/>
            <person name="Murdoch R.W."/>
            <person name="Higgins S."/>
            <person name="Loffler F."/>
        </authorList>
    </citation>
    <scope>NUCLEOTIDE SEQUENCE</scope>
</reference>
<dbReference type="EMBL" id="VSSQ01024933">
    <property type="protein sequence ID" value="MPM72752.1"/>
    <property type="molecule type" value="Genomic_DNA"/>
</dbReference>
<sequence>MFLILSNLIIQSTADTPCAIIVASATPATPILKPATNQMSRITLSTVAISKNTKEDTESPRPLKTPARML</sequence>
<feature type="region of interest" description="Disordered" evidence="1">
    <location>
        <begin position="50"/>
        <end position="70"/>
    </location>
</feature>
<dbReference type="AlphaFoldDB" id="A0A645C529"/>
<proteinExistence type="predicted"/>
<gene>
    <name evidence="2" type="ORF">SDC9_119728</name>
</gene>
<comment type="caution">
    <text evidence="2">The sequence shown here is derived from an EMBL/GenBank/DDBJ whole genome shotgun (WGS) entry which is preliminary data.</text>
</comment>
<accession>A0A645C529</accession>
<feature type="compositionally biased region" description="Basic and acidic residues" evidence="1">
    <location>
        <begin position="52"/>
        <end position="61"/>
    </location>
</feature>
<protein>
    <submittedName>
        <fullName evidence="2">Uncharacterized protein</fullName>
    </submittedName>
</protein>
<evidence type="ECO:0000313" key="2">
    <source>
        <dbReference type="EMBL" id="MPM72752.1"/>
    </source>
</evidence>
<organism evidence="2">
    <name type="scientific">bioreactor metagenome</name>
    <dbReference type="NCBI Taxonomy" id="1076179"/>
    <lineage>
        <taxon>unclassified sequences</taxon>
        <taxon>metagenomes</taxon>
        <taxon>ecological metagenomes</taxon>
    </lineage>
</organism>
<evidence type="ECO:0000256" key="1">
    <source>
        <dbReference type="SAM" id="MobiDB-lite"/>
    </source>
</evidence>
<name>A0A645C529_9ZZZZ</name>